<dbReference type="Pfam" id="PF04082">
    <property type="entry name" value="Fungal_trans"/>
    <property type="match status" value="1"/>
</dbReference>
<dbReference type="PANTHER" id="PTHR40626">
    <property type="entry name" value="MIP31509P"/>
    <property type="match status" value="1"/>
</dbReference>
<evidence type="ECO:0000256" key="4">
    <source>
        <dbReference type="ARBA" id="ARBA00022771"/>
    </source>
</evidence>
<accession>A0A9Q8PMG9</accession>
<keyword evidence="4" id="KW-0863">Zinc-finger</keyword>
<dbReference type="GO" id="GO:0005634">
    <property type="term" value="C:nucleus"/>
    <property type="evidence" value="ECO:0007669"/>
    <property type="project" value="UniProtKB-SubCell"/>
</dbReference>
<dbReference type="InterPro" id="IPR007219">
    <property type="entry name" value="XnlR_reg_dom"/>
</dbReference>
<evidence type="ECO:0000313" key="9">
    <source>
        <dbReference type="Proteomes" id="UP000756132"/>
    </source>
</evidence>
<dbReference type="RefSeq" id="XP_047769450.1">
    <property type="nucleotide sequence ID" value="XM_047913335.1"/>
</dbReference>
<feature type="domain" description="Xylanolytic transcriptional activator regulatory" evidence="7">
    <location>
        <begin position="34"/>
        <end position="222"/>
    </location>
</feature>
<dbReference type="GO" id="GO:0000981">
    <property type="term" value="F:DNA-binding transcription factor activity, RNA polymerase II-specific"/>
    <property type="evidence" value="ECO:0007669"/>
    <property type="project" value="InterPro"/>
</dbReference>
<evidence type="ECO:0000259" key="7">
    <source>
        <dbReference type="Pfam" id="PF04082"/>
    </source>
</evidence>
<dbReference type="Proteomes" id="UP000756132">
    <property type="component" value="Chromosome 13"/>
</dbReference>
<name>A0A9Q8PMG9_PASFU</name>
<evidence type="ECO:0000256" key="3">
    <source>
        <dbReference type="ARBA" id="ARBA00022737"/>
    </source>
</evidence>
<dbReference type="GO" id="GO:0000978">
    <property type="term" value="F:RNA polymerase II cis-regulatory region sequence-specific DNA binding"/>
    <property type="evidence" value="ECO:0007669"/>
    <property type="project" value="InterPro"/>
</dbReference>
<evidence type="ECO:0000256" key="5">
    <source>
        <dbReference type="ARBA" id="ARBA00022833"/>
    </source>
</evidence>
<dbReference type="KEGG" id="ffu:CLAFUR5_14187"/>
<organism evidence="8 9">
    <name type="scientific">Passalora fulva</name>
    <name type="common">Tomato leaf mold</name>
    <name type="synonym">Cladosporium fulvum</name>
    <dbReference type="NCBI Taxonomy" id="5499"/>
    <lineage>
        <taxon>Eukaryota</taxon>
        <taxon>Fungi</taxon>
        <taxon>Dikarya</taxon>
        <taxon>Ascomycota</taxon>
        <taxon>Pezizomycotina</taxon>
        <taxon>Dothideomycetes</taxon>
        <taxon>Dothideomycetidae</taxon>
        <taxon>Mycosphaerellales</taxon>
        <taxon>Mycosphaerellaceae</taxon>
        <taxon>Fulvia</taxon>
    </lineage>
</organism>
<evidence type="ECO:0000256" key="1">
    <source>
        <dbReference type="ARBA" id="ARBA00004123"/>
    </source>
</evidence>
<keyword evidence="5" id="KW-0862">Zinc</keyword>
<reference evidence="8" key="1">
    <citation type="submission" date="2021-12" db="EMBL/GenBank/DDBJ databases">
        <authorList>
            <person name="Zaccaron A."/>
            <person name="Stergiopoulos I."/>
        </authorList>
    </citation>
    <scope>NUCLEOTIDE SEQUENCE</scope>
    <source>
        <strain evidence="8">Race5_Kim</strain>
    </source>
</reference>
<evidence type="ECO:0000256" key="2">
    <source>
        <dbReference type="ARBA" id="ARBA00022723"/>
    </source>
</evidence>
<comment type="subcellular location">
    <subcellularLocation>
        <location evidence="1">Nucleus</location>
    </subcellularLocation>
</comment>
<keyword evidence="2" id="KW-0479">Metal-binding</keyword>
<evidence type="ECO:0000256" key="6">
    <source>
        <dbReference type="ARBA" id="ARBA00023242"/>
    </source>
</evidence>
<keyword evidence="3" id="KW-0677">Repeat</keyword>
<dbReference type="GO" id="GO:0000785">
    <property type="term" value="C:chromatin"/>
    <property type="evidence" value="ECO:0007669"/>
    <property type="project" value="TreeGrafter"/>
</dbReference>
<dbReference type="PANTHER" id="PTHR40626:SF11">
    <property type="entry name" value="ZINC FINGER PROTEIN YPR022C"/>
    <property type="match status" value="1"/>
</dbReference>
<dbReference type="GO" id="GO:0008270">
    <property type="term" value="F:zinc ion binding"/>
    <property type="evidence" value="ECO:0007669"/>
    <property type="project" value="UniProtKB-KW"/>
</dbReference>
<sequence length="401" mass="45220">MEHHRQAIATYLDQSNTRSSNRQWLARGQFPLLLKKYFKRHHRHTPSIHLPTFSIVECPTSLMFALALIAASYVPTLGLRAKDIVTPSGYAYHPAVMADELDDSFGLSAGGPAALETLQAPVLLSILDRLMLKRITESPHSIDLCKIAQLAPPDPPGVTWQEWSIMESRRRLGLVLFAFDAFISCVHDETPNIRVDELNLQFPNPEYLFIAAREVEWTDASRQRALNTLPDTLMGRFVLLNGILQHAWRTKRVLRENASVLSDPALQSYLRGKENAIHNSLRKWREGWPESRLDFEPLSESPSLYQDREACWYLAGIPILPHVTMGPPKTATSDAAGVMTVQQTFERLMLLSDQGLLHTVGQDFNATYRLVTEHFSSETSNSTLGALVYREADTTRAGFEE</sequence>
<keyword evidence="6" id="KW-0539">Nucleus</keyword>
<dbReference type="InterPro" id="IPR051059">
    <property type="entry name" value="VerF-like"/>
</dbReference>
<dbReference type="CDD" id="cd12148">
    <property type="entry name" value="fungal_TF_MHR"/>
    <property type="match status" value="1"/>
</dbReference>
<evidence type="ECO:0000313" key="8">
    <source>
        <dbReference type="EMBL" id="UJO25084.1"/>
    </source>
</evidence>
<dbReference type="AlphaFoldDB" id="A0A9Q8PMG9"/>
<dbReference type="GO" id="GO:0006351">
    <property type="term" value="P:DNA-templated transcription"/>
    <property type="evidence" value="ECO:0007669"/>
    <property type="project" value="InterPro"/>
</dbReference>
<dbReference type="GeneID" id="71994065"/>
<keyword evidence="9" id="KW-1185">Reference proteome</keyword>
<dbReference type="EMBL" id="CP090175">
    <property type="protein sequence ID" value="UJO25084.1"/>
    <property type="molecule type" value="Genomic_DNA"/>
</dbReference>
<proteinExistence type="predicted"/>
<protein>
    <recommendedName>
        <fullName evidence="7">Xylanolytic transcriptional activator regulatory domain-containing protein</fullName>
    </recommendedName>
</protein>
<gene>
    <name evidence="8" type="ORF">CLAFUR5_14187</name>
</gene>
<dbReference type="OrthoDB" id="654211at2759"/>
<reference evidence="8" key="2">
    <citation type="journal article" date="2022" name="Microb. Genom.">
        <title>A chromosome-scale genome assembly of the tomato pathogen Cladosporium fulvum reveals a compartmentalized genome architecture and the presence of a dispensable chromosome.</title>
        <authorList>
            <person name="Zaccaron A.Z."/>
            <person name="Chen L.H."/>
            <person name="Samaras A."/>
            <person name="Stergiopoulos I."/>
        </authorList>
    </citation>
    <scope>NUCLEOTIDE SEQUENCE</scope>
    <source>
        <strain evidence="8">Race5_Kim</strain>
    </source>
</reference>